<dbReference type="EMBL" id="JAGMVJ010000027">
    <property type="protein sequence ID" value="KAH7070230.1"/>
    <property type="molecule type" value="Genomic_DNA"/>
</dbReference>
<dbReference type="SUPFAM" id="SSF53335">
    <property type="entry name" value="S-adenosyl-L-methionine-dependent methyltransferases"/>
    <property type="match status" value="1"/>
</dbReference>
<keyword evidence="1" id="KW-0489">Methyltransferase</keyword>
<dbReference type="InterPro" id="IPR029063">
    <property type="entry name" value="SAM-dependent_MTases_sf"/>
</dbReference>
<keyword evidence="2" id="KW-0808">Transferase</keyword>
<evidence type="ECO:0000313" key="5">
    <source>
        <dbReference type="Proteomes" id="UP000813461"/>
    </source>
</evidence>
<proteinExistence type="predicted"/>
<protein>
    <recommendedName>
        <fullName evidence="3">Methyltransferase domain-containing protein</fullName>
    </recommendedName>
</protein>
<reference evidence="4" key="1">
    <citation type="journal article" date="2021" name="Nat. Commun.">
        <title>Genetic determinants of endophytism in the Arabidopsis root mycobiome.</title>
        <authorList>
            <person name="Mesny F."/>
            <person name="Miyauchi S."/>
            <person name="Thiergart T."/>
            <person name="Pickel B."/>
            <person name="Atanasova L."/>
            <person name="Karlsson M."/>
            <person name="Huettel B."/>
            <person name="Barry K.W."/>
            <person name="Haridas S."/>
            <person name="Chen C."/>
            <person name="Bauer D."/>
            <person name="Andreopoulos W."/>
            <person name="Pangilinan J."/>
            <person name="LaButti K."/>
            <person name="Riley R."/>
            <person name="Lipzen A."/>
            <person name="Clum A."/>
            <person name="Drula E."/>
            <person name="Henrissat B."/>
            <person name="Kohler A."/>
            <person name="Grigoriev I.V."/>
            <person name="Martin F.M."/>
            <person name="Hacquard S."/>
        </authorList>
    </citation>
    <scope>NUCLEOTIDE SEQUENCE</scope>
    <source>
        <strain evidence="4">MPI-SDFR-AT-0120</strain>
    </source>
</reference>
<gene>
    <name evidence="4" type="ORF">FB567DRAFT_539521</name>
</gene>
<evidence type="ECO:0000256" key="2">
    <source>
        <dbReference type="ARBA" id="ARBA00022679"/>
    </source>
</evidence>
<dbReference type="GO" id="GO:0008168">
    <property type="term" value="F:methyltransferase activity"/>
    <property type="evidence" value="ECO:0007669"/>
    <property type="project" value="UniProtKB-KW"/>
</dbReference>
<name>A0A8K0QV71_9PLEO</name>
<evidence type="ECO:0000313" key="4">
    <source>
        <dbReference type="EMBL" id="KAH7070230.1"/>
    </source>
</evidence>
<dbReference type="Gene3D" id="3.40.50.150">
    <property type="entry name" value="Vaccinia Virus protein VP39"/>
    <property type="match status" value="1"/>
</dbReference>
<evidence type="ECO:0000259" key="3">
    <source>
        <dbReference type="Pfam" id="PF13649"/>
    </source>
</evidence>
<keyword evidence="5" id="KW-1185">Reference proteome</keyword>
<dbReference type="PANTHER" id="PTHR44942">
    <property type="entry name" value="METHYLTRANSF_11 DOMAIN-CONTAINING PROTEIN"/>
    <property type="match status" value="1"/>
</dbReference>
<dbReference type="Pfam" id="PF13649">
    <property type="entry name" value="Methyltransf_25"/>
    <property type="match status" value="1"/>
</dbReference>
<dbReference type="AlphaFoldDB" id="A0A8K0QV71"/>
<dbReference type="PANTHER" id="PTHR44942:SF4">
    <property type="entry name" value="METHYLTRANSFERASE TYPE 11 DOMAIN-CONTAINING PROTEIN"/>
    <property type="match status" value="1"/>
</dbReference>
<comment type="caution">
    <text evidence="4">The sequence shown here is derived from an EMBL/GenBank/DDBJ whole genome shotgun (WGS) entry which is preliminary data.</text>
</comment>
<organism evidence="4 5">
    <name type="scientific">Paraphoma chrysanthemicola</name>
    <dbReference type="NCBI Taxonomy" id="798071"/>
    <lineage>
        <taxon>Eukaryota</taxon>
        <taxon>Fungi</taxon>
        <taxon>Dikarya</taxon>
        <taxon>Ascomycota</taxon>
        <taxon>Pezizomycotina</taxon>
        <taxon>Dothideomycetes</taxon>
        <taxon>Pleosporomycetidae</taxon>
        <taxon>Pleosporales</taxon>
        <taxon>Pleosporineae</taxon>
        <taxon>Phaeosphaeriaceae</taxon>
        <taxon>Paraphoma</taxon>
    </lineage>
</organism>
<dbReference type="InterPro" id="IPR051052">
    <property type="entry name" value="Diverse_substrate_MTase"/>
</dbReference>
<evidence type="ECO:0000256" key="1">
    <source>
        <dbReference type="ARBA" id="ARBA00022603"/>
    </source>
</evidence>
<dbReference type="GO" id="GO:0032259">
    <property type="term" value="P:methylation"/>
    <property type="evidence" value="ECO:0007669"/>
    <property type="project" value="UniProtKB-KW"/>
</dbReference>
<accession>A0A8K0QV71</accession>
<sequence length="309" mass="34923">MSQQDNKTHTFDFGEIDWDVYESHRPPYPRALYEMIFQHHGENGGRWDTALDVGAGGGIVTKVLLEHFQHVACSDAAAGYVSQAGRRFAQESNARRASFLERKFDEFNPDTDFPNGSLVDMVTAGTCIHFGDPSKLTTQLAPLTRSGGTLAAFSYGSVPILPIDEPARQHIAGTKDKIIRWFHENVKNLDQIDATGTPQARYNNVDFEPTLWTDVRRITSLPGEHVFPEWIKTSESRVRAEVERVEVVQDDFITRTVDYGYFPEYFRNLAPGYDISGLIADDLKKIKEVLGDRMVLAKWPLIMVLASRR</sequence>
<dbReference type="Proteomes" id="UP000813461">
    <property type="component" value="Unassembled WGS sequence"/>
</dbReference>
<dbReference type="InterPro" id="IPR041698">
    <property type="entry name" value="Methyltransf_25"/>
</dbReference>
<dbReference type="OrthoDB" id="10027013at2759"/>
<feature type="domain" description="Methyltransferase" evidence="3">
    <location>
        <begin position="51"/>
        <end position="148"/>
    </location>
</feature>